<evidence type="ECO:0000256" key="7">
    <source>
        <dbReference type="ARBA" id="ARBA00023295"/>
    </source>
</evidence>
<evidence type="ECO:0000256" key="4">
    <source>
        <dbReference type="ARBA" id="ARBA00012595"/>
    </source>
</evidence>
<name>A0ABR3GIE2_9PEZI</name>
<evidence type="ECO:0000256" key="10">
    <source>
        <dbReference type="SAM" id="Phobius"/>
    </source>
</evidence>
<dbReference type="Gene3D" id="3.20.20.80">
    <property type="entry name" value="Glycosidases"/>
    <property type="match status" value="1"/>
</dbReference>
<comment type="similarity">
    <text evidence="3 8">Belongs to the glycosyl hydrolase 13 family.</text>
</comment>
<dbReference type="CDD" id="cd11317">
    <property type="entry name" value="AmyAc_bac_euk_AmyA"/>
    <property type="match status" value="1"/>
</dbReference>
<evidence type="ECO:0000256" key="3">
    <source>
        <dbReference type="ARBA" id="ARBA00008061"/>
    </source>
</evidence>
<keyword evidence="10" id="KW-1133">Transmembrane helix</keyword>
<evidence type="ECO:0000313" key="12">
    <source>
        <dbReference type="EMBL" id="KAL0635706.1"/>
    </source>
</evidence>
<dbReference type="InterPro" id="IPR005036">
    <property type="entry name" value="CBM21_dom"/>
</dbReference>
<dbReference type="InterPro" id="IPR006047">
    <property type="entry name" value="GH13_cat_dom"/>
</dbReference>
<evidence type="ECO:0000259" key="11">
    <source>
        <dbReference type="PROSITE" id="PS51159"/>
    </source>
</evidence>
<comment type="caution">
    <text evidence="12">The sequence shown here is derived from an EMBL/GenBank/DDBJ whole genome shotgun (WGS) entry which is preliminary data.</text>
</comment>
<dbReference type="EMBL" id="JBBBZM010000064">
    <property type="protein sequence ID" value="KAL0635706.1"/>
    <property type="molecule type" value="Genomic_DNA"/>
</dbReference>
<feature type="transmembrane region" description="Helical" evidence="10">
    <location>
        <begin position="44"/>
        <end position="63"/>
    </location>
</feature>
<evidence type="ECO:0000256" key="8">
    <source>
        <dbReference type="RuleBase" id="RU003615"/>
    </source>
</evidence>
<dbReference type="PANTHER" id="PTHR43447">
    <property type="entry name" value="ALPHA-AMYLASE"/>
    <property type="match status" value="1"/>
</dbReference>
<keyword evidence="5 9" id="KW-0378">Hydrolase</keyword>
<dbReference type="PROSITE" id="PS51159">
    <property type="entry name" value="CBM21"/>
    <property type="match status" value="1"/>
</dbReference>
<dbReference type="PRINTS" id="PR00110">
    <property type="entry name" value="ALPHAAMYLASE"/>
</dbReference>
<keyword evidence="13" id="KW-1185">Reference proteome</keyword>
<evidence type="ECO:0000313" key="13">
    <source>
        <dbReference type="Proteomes" id="UP001447188"/>
    </source>
</evidence>
<keyword evidence="7 9" id="KW-0326">Glycosidase</keyword>
<sequence length="840" mass="90645">MGHDKSRYENGYAAERIPQGFSPEKQLPSPPSENIMFGALFKRILLLCLLGVFALVVVGKPAAVLEKRATQVSLISYTYTDGVLAGSINVQNIAFSKVVTVTYAVGNTWAGNQAIAASYSVSGSNGYETWTFSGTAAGATQFYIKYDVSGSSYYDPGNSVNYQLPSSTISSTTSSSSTKVTSDLTTTTTTLVTTTTSTAIPTTTTTPLTTPTPTTTVPAGTGVVTASQPPAILPSIIPPEAIPTAPSSCGNFNGGDNCASGNIYTFPDSSENRRWQTPPQGHITYVSTFQNMRDLVGYADIQYNAVRTNAVVVVNAASRTKESLTYNFGGNSQTSNTFQVSSSFTGALAITVASASGKTLVLDPLNFIWQNNPLIGAQSTFSNGQKGGIVELFGWPYNDIASECMFLGKAGYMGVKIWPATEHVWGSNYYEPDHQFRPWYLVYQPVSYRLHSRMGTRAELHTMIQTCRTAGVRVYADSVINHMVGQGTDMQNHRSPDCSTYSGHNATDGSPYFTSGNTFVLNPFTGTRPTLEFPSVPYGPTDFHCERILSSWTDGEVITKGWLTGLTDLNTEKPYVQDRIASYLVDLMSIGFSGFRVDAAKHIGPGSMAAILSRVRAKLGGNMPEDWITWMEVILGGESSLLACDGGKWSWYTNLDARLAANGFSAVDIAKVKVWSSDYPKEMPICGSWIIPASRFAIQNDDHDQQNPGSSSRDMQDKGSVFVKDKDISRHRSFEVQLFSRTDANWNIKLVLSSYLFMNNGAAGFPDGYSDCSLFTGSQPVSACLGVPKDTAYVAGACGYQLVPGKYTRVHRDMAIINAMRAWVGLSATTAAALGIPGCS</sequence>
<evidence type="ECO:0000256" key="2">
    <source>
        <dbReference type="ARBA" id="ARBA00001913"/>
    </source>
</evidence>
<accession>A0ABR3GIE2</accession>
<gene>
    <name evidence="12" type="ORF">Q9L58_005341</name>
</gene>
<evidence type="ECO:0000256" key="6">
    <source>
        <dbReference type="ARBA" id="ARBA00023277"/>
    </source>
</evidence>
<dbReference type="Gene3D" id="2.60.40.2440">
    <property type="entry name" value="Carbohydrate binding type-21 domain"/>
    <property type="match status" value="1"/>
</dbReference>
<dbReference type="Pfam" id="PF00128">
    <property type="entry name" value="Alpha-amylase"/>
    <property type="match status" value="1"/>
</dbReference>
<dbReference type="SMART" id="SM00642">
    <property type="entry name" value="Aamy"/>
    <property type="match status" value="1"/>
</dbReference>
<evidence type="ECO:0000256" key="5">
    <source>
        <dbReference type="ARBA" id="ARBA00022801"/>
    </source>
</evidence>
<proteinExistence type="inferred from homology"/>
<organism evidence="12 13">
    <name type="scientific">Discina gigas</name>
    <dbReference type="NCBI Taxonomy" id="1032678"/>
    <lineage>
        <taxon>Eukaryota</taxon>
        <taxon>Fungi</taxon>
        <taxon>Dikarya</taxon>
        <taxon>Ascomycota</taxon>
        <taxon>Pezizomycotina</taxon>
        <taxon>Pezizomycetes</taxon>
        <taxon>Pezizales</taxon>
        <taxon>Discinaceae</taxon>
        <taxon>Discina</taxon>
    </lineage>
</organism>
<reference evidence="12 13" key="1">
    <citation type="submission" date="2024-02" db="EMBL/GenBank/DDBJ databases">
        <title>Discinaceae phylogenomics.</title>
        <authorList>
            <person name="Dirks A.C."/>
            <person name="James T.Y."/>
        </authorList>
    </citation>
    <scope>NUCLEOTIDE SEQUENCE [LARGE SCALE GENOMIC DNA]</scope>
    <source>
        <strain evidence="12 13">ACD0624</strain>
    </source>
</reference>
<keyword evidence="10" id="KW-0472">Membrane</keyword>
<dbReference type="SUPFAM" id="SSF51445">
    <property type="entry name" value="(Trans)glycosidases"/>
    <property type="match status" value="1"/>
</dbReference>
<feature type="domain" description="CBM21" evidence="11">
    <location>
        <begin position="64"/>
        <end position="165"/>
    </location>
</feature>
<protein>
    <recommendedName>
        <fullName evidence="4 9">Alpha-amylase</fullName>
        <ecNumber evidence="4 9">3.2.1.1</ecNumber>
    </recommendedName>
</protein>
<dbReference type="InterPro" id="IPR017853">
    <property type="entry name" value="GH"/>
</dbReference>
<dbReference type="InterPro" id="IPR006046">
    <property type="entry name" value="Alpha_amylase"/>
</dbReference>
<dbReference type="EC" id="3.2.1.1" evidence="4 9"/>
<evidence type="ECO:0000256" key="1">
    <source>
        <dbReference type="ARBA" id="ARBA00000548"/>
    </source>
</evidence>
<dbReference type="InterPro" id="IPR038175">
    <property type="entry name" value="CBM21_dom_sf"/>
</dbReference>
<dbReference type="Proteomes" id="UP001447188">
    <property type="component" value="Unassembled WGS sequence"/>
</dbReference>
<keyword evidence="6 9" id="KW-0119">Carbohydrate metabolism</keyword>
<evidence type="ECO:0000256" key="9">
    <source>
        <dbReference type="RuleBase" id="RU361134"/>
    </source>
</evidence>
<dbReference type="Pfam" id="PF03370">
    <property type="entry name" value="CBM_21"/>
    <property type="match status" value="1"/>
</dbReference>
<comment type="cofactor">
    <cofactor evidence="2">
        <name>Ca(2+)</name>
        <dbReference type="ChEBI" id="CHEBI:29108"/>
    </cofactor>
</comment>
<comment type="catalytic activity">
    <reaction evidence="1 9">
        <text>Endohydrolysis of (1-&gt;4)-alpha-D-glucosidic linkages in polysaccharides containing three or more (1-&gt;4)-alpha-linked D-glucose units.</text>
        <dbReference type="EC" id="3.2.1.1"/>
    </reaction>
</comment>
<keyword evidence="10" id="KW-0812">Transmembrane</keyword>